<dbReference type="EMBL" id="BJNE01000001">
    <property type="protein sequence ID" value="GEC11239.1"/>
    <property type="molecule type" value="Genomic_DNA"/>
</dbReference>
<dbReference type="SFLD" id="SFLDG01129">
    <property type="entry name" value="C1.5:_HAD__Beta-PGM__Phosphata"/>
    <property type="match status" value="1"/>
</dbReference>
<dbReference type="PANTHER" id="PTHR46470:SF4">
    <property type="entry name" value="5-AMINO-6-(5-PHOSPHO-D-RIBITYLAMINO)URACIL PHOSPHATASE YIGB"/>
    <property type="match status" value="1"/>
</dbReference>
<dbReference type="InterPro" id="IPR036412">
    <property type="entry name" value="HAD-like_sf"/>
</dbReference>
<dbReference type="Gene3D" id="3.40.50.1000">
    <property type="entry name" value="HAD superfamily/HAD-like"/>
    <property type="match status" value="1"/>
</dbReference>
<evidence type="ECO:0000313" key="4">
    <source>
        <dbReference type="EMBL" id="GEC11239.1"/>
    </source>
</evidence>
<dbReference type="SUPFAM" id="SSF56784">
    <property type="entry name" value="HAD-like"/>
    <property type="match status" value="1"/>
</dbReference>
<dbReference type="InterPro" id="IPR051400">
    <property type="entry name" value="HAD-like_hydrolase"/>
</dbReference>
<evidence type="ECO:0000256" key="1">
    <source>
        <dbReference type="ARBA" id="ARBA00001946"/>
    </source>
</evidence>
<reference evidence="4 5" key="1">
    <citation type="submission" date="2019-06" db="EMBL/GenBank/DDBJ databases">
        <title>Whole genome shotgun sequence of Glutamicibacter nicotianae NBRC 14234.</title>
        <authorList>
            <person name="Hosoyama A."/>
            <person name="Uohara A."/>
            <person name="Ohji S."/>
            <person name="Ichikawa N."/>
        </authorList>
    </citation>
    <scope>NUCLEOTIDE SEQUENCE [LARGE SCALE GENOMIC DNA]</scope>
    <source>
        <strain evidence="4 5">NBRC 14234</strain>
    </source>
</reference>
<organism evidence="4 5">
    <name type="scientific">Glutamicibacter nicotianae</name>
    <name type="common">Arthrobacter nicotianae</name>
    <dbReference type="NCBI Taxonomy" id="37929"/>
    <lineage>
        <taxon>Bacteria</taxon>
        <taxon>Bacillati</taxon>
        <taxon>Actinomycetota</taxon>
        <taxon>Actinomycetes</taxon>
        <taxon>Micrococcales</taxon>
        <taxon>Micrococcaceae</taxon>
        <taxon>Glutamicibacter</taxon>
    </lineage>
</organism>
<protein>
    <submittedName>
        <fullName evidence="4">Phosphoglycolate phosphatase</fullName>
    </submittedName>
</protein>
<proteinExistence type="predicted"/>
<dbReference type="PRINTS" id="PR00413">
    <property type="entry name" value="HADHALOGNASE"/>
</dbReference>
<dbReference type="Gene3D" id="1.20.120.1600">
    <property type="match status" value="1"/>
</dbReference>
<dbReference type="InterPro" id="IPR006439">
    <property type="entry name" value="HAD-SF_hydro_IA"/>
</dbReference>
<dbReference type="InterPro" id="IPR023214">
    <property type="entry name" value="HAD_sf"/>
</dbReference>
<dbReference type="SFLD" id="SFLDS00003">
    <property type="entry name" value="Haloacid_Dehalogenase"/>
    <property type="match status" value="1"/>
</dbReference>
<dbReference type="Proteomes" id="UP000316242">
    <property type="component" value="Unassembled WGS sequence"/>
</dbReference>
<evidence type="ECO:0000256" key="3">
    <source>
        <dbReference type="ARBA" id="ARBA00022842"/>
    </source>
</evidence>
<name>A0ABQ0RHD8_GLUNI</name>
<keyword evidence="2" id="KW-0378">Hydrolase</keyword>
<dbReference type="RefSeq" id="WP_255314349.1">
    <property type="nucleotide sequence ID" value="NZ_BAAAWM010000001.1"/>
</dbReference>
<evidence type="ECO:0000313" key="5">
    <source>
        <dbReference type="Proteomes" id="UP000316242"/>
    </source>
</evidence>
<accession>A0ABQ0RHD8</accession>
<dbReference type="PANTHER" id="PTHR46470">
    <property type="entry name" value="N-ACYLNEURAMINATE-9-PHOSPHATASE"/>
    <property type="match status" value="1"/>
</dbReference>
<dbReference type="Pfam" id="PF00702">
    <property type="entry name" value="Hydrolase"/>
    <property type="match status" value="1"/>
</dbReference>
<keyword evidence="5" id="KW-1185">Reference proteome</keyword>
<comment type="caution">
    <text evidence="4">The sequence shown here is derived from an EMBL/GenBank/DDBJ whole genome shotgun (WGS) entry which is preliminary data.</text>
</comment>
<evidence type="ECO:0000256" key="2">
    <source>
        <dbReference type="ARBA" id="ARBA00022801"/>
    </source>
</evidence>
<sequence>MNASGGTRPATVPIRGVLFDIDETLVDLRSAAIQGFSSLSASALAHLNPEQIAAIAADFADDGAQAYGRYMAGELTFLGQREVRLQRAYRLAGATAPSGQAYARWAHEYETKVRESWKPFGDVPAFLDQLESLGIPYGAVSNNAESYQRDKLQAAGLAGFQCVIGSDSAGAPKPHSAPFLAGCAALKSLPAHTLYIGDNPINDYQGAIDAGLQQVLLDRASLHKNFPGWRVKDLASLTTILS</sequence>
<keyword evidence="3" id="KW-0460">Magnesium</keyword>
<comment type="cofactor">
    <cofactor evidence="1">
        <name>Mg(2+)</name>
        <dbReference type="ChEBI" id="CHEBI:18420"/>
    </cofactor>
</comment>
<gene>
    <name evidence="4" type="ORF">ANI01nite_04420</name>
</gene>
<dbReference type="NCBIfam" id="TIGR01549">
    <property type="entry name" value="HAD-SF-IA-v1"/>
    <property type="match status" value="1"/>
</dbReference>